<evidence type="ECO:0000256" key="5">
    <source>
        <dbReference type="ARBA" id="ARBA00022490"/>
    </source>
</evidence>
<feature type="binding site" evidence="14">
    <location>
        <position position="223"/>
    </location>
    <ligand>
        <name>ATP</name>
        <dbReference type="ChEBI" id="CHEBI:30616"/>
    </ligand>
</feature>
<evidence type="ECO:0000256" key="7">
    <source>
        <dbReference type="ARBA" id="ARBA00022694"/>
    </source>
</evidence>
<dbReference type="AlphaFoldDB" id="A0A4R5MLS8"/>
<feature type="binding site" evidence="14">
    <location>
        <position position="113"/>
    </location>
    <ligand>
        <name>L-threonine</name>
        <dbReference type="ChEBI" id="CHEBI:57926"/>
    </ligand>
</feature>
<protein>
    <recommendedName>
        <fullName evidence="4 13">Threonylcarbamoyl-AMP synthase</fullName>
        <shortName evidence="13">TC-AMP synthase</shortName>
        <ecNumber evidence="3 13">2.7.7.87</ecNumber>
    </recommendedName>
    <alternativeName>
        <fullName evidence="11 13">L-threonylcarbamoyladenylate synthase</fullName>
    </alternativeName>
</protein>
<dbReference type="PANTHER" id="PTHR17490:SF16">
    <property type="entry name" value="THREONYLCARBAMOYL-AMP SYNTHASE"/>
    <property type="match status" value="1"/>
</dbReference>
<feature type="binding site" evidence="14">
    <location>
        <position position="59"/>
    </location>
    <ligand>
        <name>ATP</name>
        <dbReference type="ChEBI" id="CHEBI:30616"/>
    </ligand>
</feature>
<reference evidence="16 17" key="1">
    <citation type="submission" date="2019-02" db="EMBL/GenBank/DDBJ databases">
        <title>Pedobacter sp. nov., a novel speices isolated from soil of pinguins habitat in Antarcitica.</title>
        <authorList>
            <person name="He R.-H."/>
        </authorList>
    </citation>
    <scope>NUCLEOTIDE SEQUENCE [LARGE SCALE GENOMIC DNA]</scope>
    <source>
        <strain evidence="16 17">E01020</strain>
    </source>
</reference>
<evidence type="ECO:0000256" key="4">
    <source>
        <dbReference type="ARBA" id="ARBA00015492"/>
    </source>
</evidence>
<evidence type="ECO:0000256" key="13">
    <source>
        <dbReference type="PIRNR" id="PIRNR004930"/>
    </source>
</evidence>
<comment type="caution">
    <text evidence="16">The sequence shown here is derived from an EMBL/GenBank/DDBJ whole genome shotgun (WGS) entry which is preliminary data.</text>
</comment>
<dbReference type="GO" id="GO:0008033">
    <property type="term" value="P:tRNA processing"/>
    <property type="evidence" value="ECO:0007669"/>
    <property type="project" value="UniProtKB-KW"/>
</dbReference>
<dbReference type="GO" id="GO:0003725">
    <property type="term" value="F:double-stranded RNA binding"/>
    <property type="evidence" value="ECO:0007669"/>
    <property type="project" value="UniProtKB-UniRule"/>
</dbReference>
<evidence type="ECO:0000313" key="17">
    <source>
        <dbReference type="Proteomes" id="UP000295668"/>
    </source>
</evidence>
<dbReference type="InterPro" id="IPR017945">
    <property type="entry name" value="DHBP_synth_RibB-like_a/b_dom"/>
</dbReference>
<accession>A0A4R5MLS8</accession>
<dbReference type="GO" id="GO:0061710">
    <property type="term" value="F:L-threonylcarbamoyladenylate synthase"/>
    <property type="evidence" value="ECO:0007669"/>
    <property type="project" value="UniProtKB-EC"/>
</dbReference>
<dbReference type="SUPFAM" id="SSF55821">
    <property type="entry name" value="YrdC/RibB"/>
    <property type="match status" value="1"/>
</dbReference>
<dbReference type="PANTHER" id="PTHR17490">
    <property type="entry name" value="SUA5"/>
    <property type="match status" value="1"/>
</dbReference>
<dbReference type="GO" id="GO:0005737">
    <property type="term" value="C:cytoplasm"/>
    <property type="evidence" value="ECO:0007669"/>
    <property type="project" value="UniProtKB-SubCell"/>
</dbReference>
<dbReference type="Gene3D" id="3.90.870.10">
    <property type="entry name" value="DHBP synthase"/>
    <property type="match status" value="1"/>
</dbReference>
<evidence type="ECO:0000256" key="14">
    <source>
        <dbReference type="PIRSR" id="PIRSR004930-1"/>
    </source>
</evidence>
<dbReference type="PIRSF" id="PIRSF004930">
    <property type="entry name" value="Tln_factor_SUA5"/>
    <property type="match status" value="1"/>
</dbReference>
<dbReference type="RefSeq" id="WP_133262451.1">
    <property type="nucleotide sequence ID" value="NZ_SJCY01000005.1"/>
</dbReference>
<evidence type="ECO:0000259" key="15">
    <source>
        <dbReference type="PROSITE" id="PS51163"/>
    </source>
</evidence>
<feature type="domain" description="YrdC-like" evidence="15">
    <location>
        <begin position="5"/>
        <end position="191"/>
    </location>
</feature>
<feature type="binding site" evidence="14">
    <location>
        <position position="109"/>
    </location>
    <ligand>
        <name>ATP</name>
        <dbReference type="ChEBI" id="CHEBI:30616"/>
    </ligand>
</feature>
<evidence type="ECO:0000256" key="11">
    <source>
        <dbReference type="ARBA" id="ARBA00029774"/>
    </source>
</evidence>
<evidence type="ECO:0000256" key="12">
    <source>
        <dbReference type="ARBA" id="ARBA00048366"/>
    </source>
</evidence>
<dbReference type="Pfam" id="PF01300">
    <property type="entry name" value="Sua5_yciO_yrdC"/>
    <property type="match status" value="1"/>
</dbReference>
<dbReference type="GO" id="GO:0006450">
    <property type="term" value="P:regulation of translational fidelity"/>
    <property type="evidence" value="ECO:0007669"/>
    <property type="project" value="TreeGrafter"/>
</dbReference>
<dbReference type="NCBIfam" id="TIGR00057">
    <property type="entry name" value="L-threonylcarbamoyladenylate synthase"/>
    <property type="match status" value="1"/>
</dbReference>
<sequence>MNTNKVELSKGIEILNSDGIIAIPTETVYGLAGNAFSEVAVSKIFALKKRPHNNPLIVHIGSIIDLDNVALEIPKKAYALMEAFWPGPLTLVLKKHPNIPHIVTAGNETVAVRMPNHAVALEVLNQLDFPLAAPSANRFGGISPTSAAHVANSFGFDAPFILDGGECERGLESTIVGFDGEEPILYRYGSVSAEDIEKICGKLKVHNNEEVAPQASGMLSKHYAPKTKTFLTDKLTELAISFKGKKIGLLLFSKKMDHINCEHQEVLSDQGDLAEAAKNLYAAMHRLDSLGLDFILAEEFPNVGMGKTINDRLQRASK</sequence>
<dbReference type="PROSITE" id="PS51163">
    <property type="entry name" value="YRDC"/>
    <property type="match status" value="1"/>
</dbReference>
<dbReference type="GO" id="GO:0000049">
    <property type="term" value="F:tRNA binding"/>
    <property type="evidence" value="ECO:0007669"/>
    <property type="project" value="TreeGrafter"/>
</dbReference>
<feature type="binding site" evidence="14">
    <location>
        <position position="187"/>
    </location>
    <ligand>
        <name>ATP</name>
        <dbReference type="ChEBI" id="CHEBI:30616"/>
    </ligand>
</feature>
<dbReference type="Pfam" id="PF03481">
    <property type="entry name" value="Sua5_C"/>
    <property type="match status" value="1"/>
</dbReference>
<comment type="subcellular location">
    <subcellularLocation>
        <location evidence="1 13">Cytoplasm</location>
    </subcellularLocation>
</comment>
<comment type="function">
    <text evidence="13">Required for the formation of a threonylcarbamoyl group on adenosine at position 37 (t(6)A37) in tRNAs that read codons beginning with adenine.</text>
</comment>
<dbReference type="Proteomes" id="UP000295668">
    <property type="component" value="Unassembled WGS sequence"/>
</dbReference>
<dbReference type="FunFam" id="3.90.870.10:FF:000009">
    <property type="entry name" value="Threonylcarbamoyl-AMP synthase, putative"/>
    <property type="match status" value="1"/>
</dbReference>
<keyword evidence="8 13" id="KW-0548">Nucleotidyltransferase</keyword>
<comment type="similarity">
    <text evidence="2 13">Belongs to the SUA5 family.</text>
</comment>
<feature type="binding site" evidence="14">
    <location>
        <position position="133"/>
    </location>
    <ligand>
        <name>L-threonine</name>
        <dbReference type="ChEBI" id="CHEBI:57926"/>
    </ligand>
</feature>
<evidence type="ECO:0000256" key="10">
    <source>
        <dbReference type="ARBA" id="ARBA00022840"/>
    </source>
</evidence>
<keyword evidence="9 13" id="KW-0547">Nucleotide-binding</keyword>
<evidence type="ECO:0000256" key="3">
    <source>
        <dbReference type="ARBA" id="ARBA00012584"/>
    </source>
</evidence>
<feature type="binding site" evidence="14">
    <location>
        <position position="54"/>
    </location>
    <ligand>
        <name>ATP</name>
        <dbReference type="ChEBI" id="CHEBI:30616"/>
    </ligand>
</feature>
<feature type="binding site" evidence="14">
    <location>
        <position position="143"/>
    </location>
    <ligand>
        <name>ATP</name>
        <dbReference type="ChEBI" id="CHEBI:30616"/>
    </ligand>
</feature>
<dbReference type="GO" id="GO:0005524">
    <property type="term" value="F:ATP binding"/>
    <property type="evidence" value="ECO:0007669"/>
    <property type="project" value="UniProtKB-UniRule"/>
</dbReference>
<proteinExistence type="inferred from homology"/>
<keyword evidence="7 13" id="KW-0819">tRNA processing</keyword>
<dbReference type="InterPro" id="IPR006070">
    <property type="entry name" value="Sua5-like_dom"/>
</dbReference>
<evidence type="ECO:0000256" key="8">
    <source>
        <dbReference type="ARBA" id="ARBA00022695"/>
    </source>
</evidence>
<feature type="binding site" evidence="14">
    <location>
        <position position="135"/>
    </location>
    <ligand>
        <name>ATP</name>
        <dbReference type="ChEBI" id="CHEBI:30616"/>
    </ligand>
</feature>
<keyword evidence="6 13" id="KW-0808">Transferase</keyword>
<feature type="binding site" evidence="14">
    <location>
        <position position="27"/>
    </location>
    <ligand>
        <name>L-threonine</name>
        <dbReference type="ChEBI" id="CHEBI:57926"/>
    </ligand>
</feature>
<comment type="catalytic activity">
    <reaction evidence="12 13">
        <text>L-threonine + hydrogencarbonate + ATP = L-threonylcarbamoyladenylate + diphosphate + H2O</text>
        <dbReference type="Rhea" id="RHEA:36407"/>
        <dbReference type="ChEBI" id="CHEBI:15377"/>
        <dbReference type="ChEBI" id="CHEBI:17544"/>
        <dbReference type="ChEBI" id="CHEBI:30616"/>
        <dbReference type="ChEBI" id="CHEBI:33019"/>
        <dbReference type="ChEBI" id="CHEBI:57926"/>
        <dbReference type="ChEBI" id="CHEBI:73682"/>
        <dbReference type="EC" id="2.7.7.87"/>
    </reaction>
</comment>
<evidence type="ECO:0000313" key="16">
    <source>
        <dbReference type="EMBL" id="TDG36205.1"/>
    </source>
</evidence>
<keyword evidence="5 13" id="KW-0963">Cytoplasm</keyword>
<evidence type="ECO:0000256" key="9">
    <source>
        <dbReference type="ARBA" id="ARBA00022741"/>
    </source>
</evidence>
<dbReference type="InterPro" id="IPR005145">
    <property type="entry name" value="Sua5_C"/>
</dbReference>
<dbReference type="InterPro" id="IPR010923">
    <property type="entry name" value="T(6)A37_SUA5"/>
</dbReference>
<keyword evidence="17" id="KW-1185">Reference proteome</keyword>
<dbReference type="EC" id="2.7.7.87" evidence="3 13"/>
<feature type="binding site" evidence="14">
    <location>
        <position position="50"/>
    </location>
    <ligand>
        <name>ATP</name>
        <dbReference type="ChEBI" id="CHEBI:30616"/>
    </ligand>
</feature>
<evidence type="ECO:0000256" key="6">
    <source>
        <dbReference type="ARBA" id="ARBA00022679"/>
    </source>
</evidence>
<dbReference type="InterPro" id="IPR050156">
    <property type="entry name" value="TC-AMP_synthase_SUA5"/>
</dbReference>
<organism evidence="16 17">
    <name type="scientific">Pedobacter changchengzhani</name>
    <dbReference type="NCBI Taxonomy" id="2529274"/>
    <lineage>
        <taxon>Bacteria</taxon>
        <taxon>Pseudomonadati</taxon>
        <taxon>Bacteroidota</taxon>
        <taxon>Sphingobacteriia</taxon>
        <taxon>Sphingobacteriales</taxon>
        <taxon>Sphingobacteriaceae</taxon>
        <taxon>Pedobacter</taxon>
    </lineage>
</organism>
<dbReference type="OrthoDB" id="9814580at2"/>
<dbReference type="Gene3D" id="3.40.50.11030">
    <property type="entry name" value="Threonylcarbamoyl-AMP synthase, C-terminal domain"/>
    <property type="match status" value="1"/>
</dbReference>
<gene>
    <name evidence="16" type="ORF">EZJ43_09380</name>
</gene>
<dbReference type="InterPro" id="IPR038385">
    <property type="entry name" value="Sua5/YwlC_C"/>
</dbReference>
<feature type="binding site" evidence="14">
    <location>
        <position position="173"/>
    </location>
    <ligand>
        <name>L-threonine</name>
        <dbReference type="ChEBI" id="CHEBI:57926"/>
    </ligand>
</feature>
<evidence type="ECO:0000256" key="2">
    <source>
        <dbReference type="ARBA" id="ARBA00007663"/>
    </source>
</evidence>
<dbReference type="EMBL" id="SJCY01000005">
    <property type="protein sequence ID" value="TDG36205.1"/>
    <property type="molecule type" value="Genomic_DNA"/>
</dbReference>
<evidence type="ECO:0000256" key="1">
    <source>
        <dbReference type="ARBA" id="ARBA00004496"/>
    </source>
</evidence>
<keyword evidence="10 13" id="KW-0067">ATP-binding</keyword>
<name>A0A4R5MLS8_9SPHI</name>